<dbReference type="STRING" id="479433.Caci_2062"/>
<feature type="compositionally biased region" description="Low complexity" evidence="1">
    <location>
        <begin position="73"/>
        <end position="89"/>
    </location>
</feature>
<keyword evidence="2" id="KW-0472">Membrane</keyword>
<keyword evidence="4" id="KW-1185">Reference proteome</keyword>
<sequence length="464" mass="48579">MPENFASLLEALNSEGRELARPVPAGAIEALGRGRRRRRVFSAAGSVILVCAVAAGVGLGTGGAKDSPTPTQPVSTRPAPSVPSSASTPHTALPSKNRTGTSALLLASEAPKPALYQWKITRTAPELTADFTDPICDFVPSNVQEPKTHAQSAVEADYTSAYDSTTAWESVYHYSSAAAAKQDYDILKPTTANCKRSIVVGTIADGFAWKDSADGADLHRMMVLSGSDIAYWFYQSAPGAVYDTSDDQAALQRMADRLDGGTPAPDPVTAPPSNTLPGSAWLGLSEIPFETADQSHGWLQMGSQETGPGAAPSSKLCQDADYAILNGPDAAIASRPYHGTPPGPPPLYQGSNYLYSSATQNIFTFPSADRAMAAFQYARQATGQQGCTFENGAGQKDVRTIKVGTATADGFSLLITDTPSPSYAHVYFVVKGTHVTQLTVTFEKGDTSTGGDAAVLAALAGHLP</sequence>
<dbReference type="RefSeq" id="WP_012786274.1">
    <property type="nucleotide sequence ID" value="NC_013131.1"/>
</dbReference>
<organism evidence="3 4">
    <name type="scientific">Catenulispora acidiphila (strain DSM 44928 / JCM 14897 / NBRC 102108 / NRRL B-24433 / ID139908)</name>
    <dbReference type="NCBI Taxonomy" id="479433"/>
    <lineage>
        <taxon>Bacteria</taxon>
        <taxon>Bacillati</taxon>
        <taxon>Actinomycetota</taxon>
        <taxon>Actinomycetes</taxon>
        <taxon>Catenulisporales</taxon>
        <taxon>Catenulisporaceae</taxon>
        <taxon>Catenulispora</taxon>
    </lineage>
</organism>
<evidence type="ECO:0000256" key="2">
    <source>
        <dbReference type="SAM" id="Phobius"/>
    </source>
</evidence>
<reference evidence="3 4" key="1">
    <citation type="journal article" date="2009" name="Stand. Genomic Sci.">
        <title>Complete genome sequence of Catenulispora acidiphila type strain (ID 139908).</title>
        <authorList>
            <person name="Copeland A."/>
            <person name="Lapidus A."/>
            <person name="Glavina Del Rio T."/>
            <person name="Nolan M."/>
            <person name="Lucas S."/>
            <person name="Chen F."/>
            <person name="Tice H."/>
            <person name="Cheng J.F."/>
            <person name="Bruce D."/>
            <person name="Goodwin L."/>
            <person name="Pitluck S."/>
            <person name="Mikhailova N."/>
            <person name="Pati A."/>
            <person name="Ivanova N."/>
            <person name="Mavromatis K."/>
            <person name="Chen A."/>
            <person name="Palaniappan K."/>
            <person name="Chain P."/>
            <person name="Land M."/>
            <person name="Hauser L."/>
            <person name="Chang Y.J."/>
            <person name="Jeffries C.D."/>
            <person name="Chertkov O."/>
            <person name="Brettin T."/>
            <person name="Detter J.C."/>
            <person name="Han C."/>
            <person name="Ali Z."/>
            <person name="Tindall B.J."/>
            <person name="Goker M."/>
            <person name="Bristow J."/>
            <person name="Eisen J.A."/>
            <person name="Markowitz V."/>
            <person name="Hugenholtz P."/>
            <person name="Kyrpides N.C."/>
            <person name="Klenk H.P."/>
        </authorList>
    </citation>
    <scope>NUCLEOTIDE SEQUENCE [LARGE SCALE GENOMIC DNA]</scope>
    <source>
        <strain evidence="4">DSM 44928 / JCM 14897 / NBRC 102108 / NRRL B-24433 / ID139908</strain>
    </source>
</reference>
<name>C7QG04_CATAD</name>
<evidence type="ECO:0000313" key="4">
    <source>
        <dbReference type="Proteomes" id="UP000000851"/>
    </source>
</evidence>
<proteinExistence type="predicted"/>
<accession>C7QG04</accession>
<protein>
    <submittedName>
        <fullName evidence="3">Uncharacterized protein</fullName>
    </submittedName>
</protein>
<evidence type="ECO:0000313" key="3">
    <source>
        <dbReference type="EMBL" id="ACU70981.1"/>
    </source>
</evidence>
<keyword evidence="2" id="KW-0812">Transmembrane</keyword>
<feature type="region of interest" description="Disordered" evidence="1">
    <location>
        <begin position="62"/>
        <end position="97"/>
    </location>
</feature>
<dbReference type="HOGENOM" id="CLU_588878_0_0_11"/>
<gene>
    <name evidence="3" type="ordered locus">Caci_2062</name>
</gene>
<feature type="transmembrane region" description="Helical" evidence="2">
    <location>
        <begin position="40"/>
        <end position="60"/>
    </location>
</feature>
<dbReference type="Proteomes" id="UP000000851">
    <property type="component" value="Chromosome"/>
</dbReference>
<keyword evidence="2" id="KW-1133">Transmembrane helix</keyword>
<evidence type="ECO:0000256" key="1">
    <source>
        <dbReference type="SAM" id="MobiDB-lite"/>
    </source>
</evidence>
<dbReference type="EMBL" id="CP001700">
    <property type="protein sequence ID" value="ACU70981.1"/>
    <property type="molecule type" value="Genomic_DNA"/>
</dbReference>
<dbReference type="InParanoid" id="C7QG04"/>
<dbReference type="AlphaFoldDB" id="C7QG04"/>
<dbReference type="KEGG" id="cai:Caci_2062"/>